<name>A0ABT5CA59_9BACT</name>
<evidence type="ECO:0000313" key="2">
    <source>
        <dbReference type="Proteomes" id="UP001217485"/>
    </source>
</evidence>
<keyword evidence="2" id="KW-1185">Reference proteome</keyword>
<gene>
    <name evidence="1" type="ORF">POL72_36600</name>
</gene>
<proteinExistence type="predicted"/>
<dbReference type="RefSeq" id="WP_272101449.1">
    <property type="nucleotide sequence ID" value="NZ_JAQNDK010000004.1"/>
</dbReference>
<protein>
    <submittedName>
        <fullName evidence="1">Uncharacterized protein</fullName>
    </submittedName>
</protein>
<reference evidence="1 2" key="1">
    <citation type="submission" date="2023-01" db="EMBL/GenBank/DDBJ databases">
        <title>Minimal conservation of predation-associated metabolite biosynthetic gene clusters underscores biosynthetic potential of Myxococcota including descriptions for ten novel species: Archangium lansinium sp. nov., Myxococcus landrumus sp. nov., Nannocystis bai.</title>
        <authorList>
            <person name="Ahearne A."/>
            <person name="Stevens C."/>
            <person name="Dowd S."/>
        </authorList>
    </citation>
    <scope>NUCLEOTIDE SEQUENCE [LARGE SCALE GENOMIC DNA]</scope>
    <source>
        <strain evidence="1 2">WIWO2</strain>
    </source>
</reference>
<comment type="caution">
    <text evidence="1">The sequence shown here is derived from an EMBL/GenBank/DDBJ whole genome shotgun (WGS) entry which is preliminary data.</text>
</comment>
<dbReference type="EMBL" id="JAQNDK010000004">
    <property type="protein sequence ID" value="MDC0683308.1"/>
    <property type="molecule type" value="Genomic_DNA"/>
</dbReference>
<dbReference type="Proteomes" id="UP001217485">
    <property type="component" value="Unassembled WGS sequence"/>
</dbReference>
<sequence length="207" mass="20894">MGCDGKGAVGRSAASGAPDAAAQLAADRLPAVARFCPALCVPGCAAFVRRAAPRPTRALADGFLIAAARCGVARFAPAARVVLRPPAGVAPAELRARPAAPPVAVRFLVVAALLAAPLCCRLVCPAVVFLGAPPVFFFCAAAVLRGALGRAEALAPALLAPFFARVTRRVDPAAIRAPAAAFVRLRGAFRPASPWESAGAAGSRSLL</sequence>
<organism evidence="1 2">
    <name type="scientific">Sorangium atrum</name>
    <dbReference type="NCBI Taxonomy" id="2995308"/>
    <lineage>
        <taxon>Bacteria</taxon>
        <taxon>Pseudomonadati</taxon>
        <taxon>Myxococcota</taxon>
        <taxon>Polyangia</taxon>
        <taxon>Polyangiales</taxon>
        <taxon>Polyangiaceae</taxon>
        <taxon>Sorangium</taxon>
    </lineage>
</organism>
<evidence type="ECO:0000313" key="1">
    <source>
        <dbReference type="EMBL" id="MDC0683308.1"/>
    </source>
</evidence>
<accession>A0ABT5CA59</accession>